<keyword evidence="4" id="KW-0813">Transport</keyword>
<dbReference type="OrthoDB" id="13598at2759"/>
<dbReference type="GO" id="GO:0006120">
    <property type="term" value="P:mitochondrial electron transport, NADH to ubiquinone"/>
    <property type="evidence" value="ECO:0007669"/>
    <property type="project" value="InterPro"/>
</dbReference>
<dbReference type="InParanoid" id="A0A1X7UI33"/>
<keyword evidence="10" id="KW-0472">Membrane</keyword>
<evidence type="ECO:0000256" key="4">
    <source>
        <dbReference type="ARBA" id="ARBA00022448"/>
    </source>
</evidence>
<dbReference type="InterPro" id="IPR045292">
    <property type="entry name" value="Complex1_LYR_NDUFB9_LYRM3"/>
</dbReference>
<evidence type="ECO:0000256" key="13">
    <source>
        <dbReference type="SAM" id="MobiDB-lite"/>
    </source>
</evidence>
<reference evidence="15" key="1">
    <citation type="journal article" date="2010" name="Nature">
        <title>The Amphimedon queenslandica genome and the evolution of animal complexity.</title>
        <authorList>
            <person name="Srivastava M."/>
            <person name="Simakov O."/>
            <person name="Chapman J."/>
            <person name="Fahey B."/>
            <person name="Gauthier M.E."/>
            <person name="Mitros T."/>
            <person name="Richards G.S."/>
            <person name="Conaco C."/>
            <person name="Dacre M."/>
            <person name="Hellsten U."/>
            <person name="Larroux C."/>
            <person name="Putnam N.H."/>
            <person name="Stanke M."/>
            <person name="Adamska M."/>
            <person name="Darling A."/>
            <person name="Degnan S.M."/>
            <person name="Oakley T.H."/>
            <person name="Plachetzki D.C."/>
            <person name="Zhai Y."/>
            <person name="Adamski M."/>
            <person name="Calcino A."/>
            <person name="Cummins S.F."/>
            <person name="Goodstein D.M."/>
            <person name="Harris C."/>
            <person name="Jackson D.J."/>
            <person name="Leys S.P."/>
            <person name="Shu S."/>
            <person name="Woodcroft B.J."/>
            <person name="Vervoort M."/>
            <person name="Kosik K.S."/>
            <person name="Manning G."/>
            <person name="Degnan B.M."/>
            <person name="Rokhsar D.S."/>
        </authorList>
    </citation>
    <scope>NUCLEOTIDE SEQUENCE [LARGE SCALE GENOMIC DNA]</scope>
</reference>
<dbReference type="PANTHER" id="PTHR12868">
    <property type="entry name" value="NADH-UBIQUINONE OXIDOREDUCTASE B22 SUBUNIT"/>
    <property type="match status" value="1"/>
</dbReference>
<reference evidence="14" key="2">
    <citation type="submission" date="2017-05" db="UniProtKB">
        <authorList>
            <consortium name="EnsemblMetazoa"/>
        </authorList>
    </citation>
    <scope>IDENTIFICATION</scope>
</reference>
<evidence type="ECO:0000313" key="14">
    <source>
        <dbReference type="EnsemblMetazoa" id="Aqu2.1.27123_001"/>
    </source>
</evidence>
<feature type="region of interest" description="Disordered" evidence="13">
    <location>
        <begin position="63"/>
        <end position="99"/>
    </location>
</feature>
<evidence type="ECO:0000256" key="6">
    <source>
        <dbReference type="ARBA" id="ARBA00022792"/>
    </source>
</evidence>
<accession>A0A1X7UI33</accession>
<dbReference type="GO" id="GO:0005743">
    <property type="term" value="C:mitochondrial inner membrane"/>
    <property type="evidence" value="ECO:0007669"/>
    <property type="project" value="UniProtKB-SubCell"/>
</dbReference>
<dbReference type="InterPro" id="IPR033034">
    <property type="entry name" value="NDUFB9"/>
</dbReference>
<dbReference type="AlphaFoldDB" id="A0A1X7UI33"/>
<dbReference type="PANTHER" id="PTHR12868:SF0">
    <property type="entry name" value="NADH DEHYDROGENASE [UBIQUINONE] 1 BETA SUBCOMPLEX SUBUNIT 9"/>
    <property type="match status" value="1"/>
</dbReference>
<gene>
    <name evidence="14" type="primary">100641642</name>
</gene>
<keyword evidence="6" id="KW-0999">Mitochondrion inner membrane</keyword>
<evidence type="ECO:0000256" key="5">
    <source>
        <dbReference type="ARBA" id="ARBA00022660"/>
    </source>
</evidence>
<keyword evidence="15" id="KW-1185">Reference proteome</keyword>
<keyword evidence="9" id="KW-0496">Mitochondrion</keyword>
<dbReference type="EnsemblMetazoa" id="XM_003387884.3">
    <property type="protein sequence ID" value="XP_003387932.1"/>
    <property type="gene ID" value="LOC100641642"/>
</dbReference>
<sequence length="114" mass="13628">MAALTHTQNVTRLYRKSLKHLLSWAIDRRLWRRQALELRDRFDANKDVDHSIALKLLQEGEAEFERRKHPDPYISPEAPEGTKWERNLPPPPHVLEMTPDEQKWYDDVIKYGKK</sequence>
<proteinExistence type="inferred from homology"/>
<dbReference type="STRING" id="400682.A0A1X7UI33"/>
<keyword evidence="7" id="KW-0249">Electron transport</keyword>
<organism evidence="14">
    <name type="scientific">Amphimedon queenslandica</name>
    <name type="common">Sponge</name>
    <dbReference type="NCBI Taxonomy" id="400682"/>
    <lineage>
        <taxon>Eukaryota</taxon>
        <taxon>Metazoa</taxon>
        <taxon>Porifera</taxon>
        <taxon>Demospongiae</taxon>
        <taxon>Heteroscleromorpha</taxon>
        <taxon>Haplosclerida</taxon>
        <taxon>Niphatidae</taxon>
        <taxon>Amphimedon</taxon>
    </lineage>
</organism>
<evidence type="ECO:0000256" key="11">
    <source>
        <dbReference type="ARBA" id="ARBA00030192"/>
    </source>
</evidence>
<dbReference type="KEGG" id="aqu:100641642"/>
<protein>
    <recommendedName>
        <fullName evidence="3">NADH dehydrogenase [ubiquinone] 1 beta subcomplex subunit 9</fullName>
    </recommendedName>
    <alternativeName>
        <fullName evidence="11">Complex I-B22</fullName>
    </alternativeName>
    <alternativeName>
        <fullName evidence="12">NADH-ubiquinone oxidoreductase B22 subunit</fullName>
    </alternativeName>
</protein>
<evidence type="ECO:0000313" key="15">
    <source>
        <dbReference type="Proteomes" id="UP000007879"/>
    </source>
</evidence>
<comment type="similarity">
    <text evidence="2">Belongs to the complex I LYR family.</text>
</comment>
<dbReference type="Proteomes" id="UP000007879">
    <property type="component" value="Unassembled WGS sequence"/>
</dbReference>
<evidence type="ECO:0000256" key="3">
    <source>
        <dbReference type="ARBA" id="ARBA00018684"/>
    </source>
</evidence>
<dbReference type="CDD" id="cd20263">
    <property type="entry name" value="Complex1_LYR_NDUFB9_LYRM3"/>
    <property type="match status" value="1"/>
</dbReference>
<evidence type="ECO:0000256" key="7">
    <source>
        <dbReference type="ARBA" id="ARBA00022982"/>
    </source>
</evidence>
<keyword evidence="5" id="KW-0679">Respiratory chain</keyword>
<dbReference type="EnsemblMetazoa" id="Aqu2.1.27123_001">
    <property type="protein sequence ID" value="Aqu2.1.27123_001"/>
    <property type="gene ID" value="Aqu2.1.27123"/>
</dbReference>
<evidence type="ECO:0000256" key="12">
    <source>
        <dbReference type="ARBA" id="ARBA00032528"/>
    </source>
</evidence>
<evidence type="ECO:0000256" key="9">
    <source>
        <dbReference type="ARBA" id="ARBA00023128"/>
    </source>
</evidence>
<comment type="subcellular location">
    <subcellularLocation>
        <location evidence="1">Mitochondrion inner membrane</location>
        <topology evidence="1">Peripheral membrane protein</topology>
        <orientation evidence="1">Matrix side</orientation>
    </subcellularLocation>
</comment>
<name>A0A1X7UI33_AMPQE</name>
<evidence type="ECO:0000256" key="10">
    <source>
        <dbReference type="ARBA" id="ARBA00023136"/>
    </source>
</evidence>
<evidence type="ECO:0000256" key="2">
    <source>
        <dbReference type="ARBA" id="ARBA00009508"/>
    </source>
</evidence>
<keyword evidence="8" id="KW-0007">Acetylation</keyword>
<evidence type="ECO:0000256" key="1">
    <source>
        <dbReference type="ARBA" id="ARBA00004443"/>
    </source>
</evidence>
<evidence type="ECO:0000256" key="8">
    <source>
        <dbReference type="ARBA" id="ARBA00022990"/>
    </source>
</evidence>